<gene>
    <name evidence="4" type="ORF">J0A69_16195</name>
</gene>
<dbReference type="InterPro" id="IPR037050">
    <property type="entry name" value="DUF1254_sf"/>
</dbReference>
<dbReference type="PANTHER" id="PTHR36509:SF2">
    <property type="entry name" value="BLL3101 PROTEIN"/>
    <property type="match status" value="1"/>
</dbReference>
<evidence type="ECO:0000256" key="1">
    <source>
        <dbReference type="SAM" id="MobiDB-lite"/>
    </source>
</evidence>
<proteinExistence type="predicted"/>
<comment type="caution">
    <text evidence="4">The sequence shown here is derived from an EMBL/GenBank/DDBJ whole genome shotgun (WGS) entry which is preliminary data.</text>
</comment>
<dbReference type="Proteomes" id="UP000664480">
    <property type="component" value="Unassembled WGS sequence"/>
</dbReference>
<organism evidence="4 5">
    <name type="scientific">Algoriphagus pacificus</name>
    <dbReference type="NCBI Taxonomy" id="2811234"/>
    <lineage>
        <taxon>Bacteria</taxon>
        <taxon>Pseudomonadati</taxon>
        <taxon>Bacteroidota</taxon>
        <taxon>Cytophagia</taxon>
        <taxon>Cytophagales</taxon>
        <taxon>Cyclobacteriaceae</taxon>
        <taxon>Algoriphagus</taxon>
    </lineage>
</organism>
<dbReference type="Gene3D" id="2.60.120.600">
    <property type="entry name" value="Domain of unknown function DUF1214, C-terminal domain"/>
    <property type="match status" value="1"/>
</dbReference>
<keyword evidence="5" id="KW-1185">Reference proteome</keyword>
<dbReference type="Pfam" id="PF06863">
    <property type="entry name" value="DUF1254"/>
    <property type="match status" value="1"/>
</dbReference>
<evidence type="ECO:0000313" key="5">
    <source>
        <dbReference type="Proteomes" id="UP000664480"/>
    </source>
</evidence>
<dbReference type="SUPFAM" id="SSF160935">
    <property type="entry name" value="VPA0735-like"/>
    <property type="match status" value="1"/>
</dbReference>
<dbReference type="EMBL" id="JAFKCU010000003">
    <property type="protein sequence ID" value="MBN7816987.1"/>
    <property type="molecule type" value="Genomic_DNA"/>
</dbReference>
<feature type="domain" description="DUF1254" evidence="3">
    <location>
        <begin position="12"/>
        <end position="143"/>
    </location>
</feature>
<sequence length="414" mass="46713">MPQSPGYRGPLNKISNDTIPADHTRKDVVSMNGDTPYSAFGIDLRAEPLVLSVPDIEDRYYVFQCVDLFTHNFAYIGTRTTGTEGGDYLFIGPSYQGEIPKDKFSGVFHSESQFVTIIGRTQLKGKDDLSNVLAIQKQYKLQPLSVFQGFEPKPSSDLNWIPLNPEEFSDARFVKYVNFYLTMIEPLHQEDSASLNRFRKIGIEPGGKFDSTNYSPEVLNSIHEGIKEAQNAIKNKAENIAGKVNGWSMMNAFGPREFFNQDWLLRAAAVMVGIYGNDKIEAFYPIAHVDMDGDILDGSKVNYKIHFNKDQIPPAKYFWSLTLYNKQADGVGGYMVENEIDRYLINSTTEGLYFDKEGGLTIYIQKEAPDSANEKSNWLPAPNEPFYLMMRIYGPEEVAMNGSWEPPGVSKNIE</sequence>
<dbReference type="PANTHER" id="PTHR36509">
    <property type="entry name" value="BLL3101 PROTEIN"/>
    <property type="match status" value="1"/>
</dbReference>
<dbReference type="InterPro" id="IPR037049">
    <property type="entry name" value="DUF1214_C_sf"/>
</dbReference>
<protein>
    <submittedName>
        <fullName evidence="4">DUF1254 domain-containing protein</fullName>
    </submittedName>
</protein>
<evidence type="ECO:0000313" key="4">
    <source>
        <dbReference type="EMBL" id="MBN7816987.1"/>
    </source>
</evidence>
<dbReference type="InterPro" id="IPR010679">
    <property type="entry name" value="DUF1254"/>
</dbReference>
<accession>A0ABS3CIR2</accession>
<feature type="domain" description="DUF1214" evidence="2">
    <location>
        <begin position="281"/>
        <end position="397"/>
    </location>
</feature>
<evidence type="ECO:0000259" key="3">
    <source>
        <dbReference type="Pfam" id="PF06863"/>
    </source>
</evidence>
<name>A0ABS3CIR2_9BACT</name>
<reference evidence="4 5" key="1">
    <citation type="submission" date="2021-03" db="EMBL/GenBank/DDBJ databases">
        <title>novel species isolated from a fishpond in China.</title>
        <authorList>
            <person name="Lu H."/>
            <person name="Cai Z."/>
        </authorList>
    </citation>
    <scope>NUCLEOTIDE SEQUENCE [LARGE SCALE GENOMIC DNA]</scope>
    <source>
        <strain evidence="4 5">YJ13C</strain>
    </source>
</reference>
<dbReference type="Pfam" id="PF06742">
    <property type="entry name" value="DUF1214"/>
    <property type="match status" value="1"/>
</dbReference>
<dbReference type="InterPro" id="IPR010621">
    <property type="entry name" value="DUF1214"/>
</dbReference>
<dbReference type="Gene3D" id="2.60.40.1610">
    <property type="entry name" value="Domain of unknown function DUF1254"/>
    <property type="match status" value="1"/>
</dbReference>
<feature type="region of interest" description="Disordered" evidence="1">
    <location>
        <begin position="1"/>
        <end position="23"/>
    </location>
</feature>
<evidence type="ECO:0000259" key="2">
    <source>
        <dbReference type="Pfam" id="PF06742"/>
    </source>
</evidence>